<accession>A0A6B0U2C9</accession>
<feature type="region of interest" description="Disordered" evidence="1">
    <location>
        <begin position="38"/>
        <end position="69"/>
    </location>
</feature>
<reference evidence="3" key="1">
    <citation type="submission" date="2019-12" db="EMBL/GenBank/DDBJ databases">
        <title>An insight into the sialome of adult female Ixodes ricinus ticks feeding for 6 days.</title>
        <authorList>
            <person name="Perner J."/>
            <person name="Ribeiro J.M.C."/>
        </authorList>
    </citation>
    <scope>NUCLEOTIDE SEQUENCE</scope>
    <source>
        <strain evidence="3">Semi-engorged</strain>
        <tissue evidence="3">Salivary glands</tissue>
    </source>
</reference>
<proteinExistence type="predicted"/>
<protein>
    <submittedName>
        <fullName evidence="3">Putative secreted protein</fullName>
    </submittedName>
</protein>
<feature type="signal peptide" evidence="2">
    <location>
        <begin position="1"/>
        <end position="23"/>
    </location>
</feature>
<dbReference type="EMBL" id="GIFC01000433">
    <property type="protein sequence ID" value="MXU82516.1"/>
    <property type="molecule type" value="Transcribed_RNA"/>
</dbReference>
<evidence type="ECO:0000256" key="2">
    <source>
        <dbReference type="SAM" id="SignalP"/>
    </source>
</evidence>
<name>A0A6B0U2C9_IXORI</name>
<dbReference type="AlphaFoldDB" id="A0A6B0U2C9"/>
<evidence type="ECO:0000313" key="3">
    <source>
        <dbReference type="EMBL" id="MXU82516.1"/>
    </source>
</evidence>
<keyword evidence="2" id="KW-0732">Signal</keyword>
<evidence type="ECO:0000256" key="1">
    <source>
        <dbReference type="SAM" id="MobiDB-lite"/>
    </source>
</evidence>
<organism evidence="3">
    <name type="scientific">Ixodes ricinus</name>
    <name type="common">Common tick</name>
    <name type="synonym">Acarus ricinus</name>
    <dbReference type="NCBI Taxonomy" id="34613"/>
    <lineage>
        <taxon>Eukaryota</taxon>
        <taxon>Metazoa</taxon>
        <taxon>Ecdysozoa</taxon>
        <taxon>Arthropoda</taxon>
        <taxon>Chelicerata</taxon>
        <taxon>Arachnida</taxon>
        <taxon>Acari</taxon>
        <taxon>Parasitiformes</taxon>
        <taxon>Ixodida</taxon>
        <taxon>Ixodoidea</taxon>
        <taxon>Ixodidae</taxon>
        <taxon>Ixodinae</taxon>
        <taxon>Ixodes</taxon>
    </lineage>
</organism>
<feature type="chain" id="PRO_5025369835" evidence="2">
    <location>
        <begin position="24"/>
        <end position="69"/>
    </location>
</feature>
<sequence>MFKLKLFILVVLAGLCFVRMASKTSCALPRKPIPNTVETNTGNSGVKWETEVESDPGGMEWTTRHFPRK</sequence>